<keyword evidence="2 5" id="KW-0812">Transmembrane</keyword>
<feature type="transmembrane region" description="Helical" evidence="5">
    <location>
        <begin position="159"/>
        <end position="175"/>
    </location>
</feature>
<organism evidence="7 8">
    <name type="scientific">Priapulus caudatus</name>
    <name type="common">Priapulid worm</name>
    <dbReference type="NCBI Taxonomy" id="37621"/>
    <lineage>
        <taxon>Eukaryota</taxon>
        <taxon>Metazoa</taxon>
        <taxon>Ecdysozoa</taxon>
        <taxon>Scalidophora</taxon>
        <taxon>Priapulida</taxon>
        <taxon>Priapulimorpha</taxon>
        <taxon>Priapulimorphida</taxon>
        <taxon>Priapulidae</taxon>
        <taxon>Priapulus</taxon>
    </lineage>
</organism>
<dbReference type="InterPro" id="IPR024041">
    <property type="entry name" value="NH4_transpt_AmtB-like_dom"/>
</dbReference>
<evidence type="ECO:0000256" key="2">
    <source>
        <dbReference type="ARBA" id="ARBA00022692"/>
    </source>
</evidence>
<dbReference type="RefSeq" id="XP_014670072.1">
    <property type="nucleotide sequence ID" value="XM_014814586.1"/>
</dbReference>
<protein>
    <submittedName>
        <fullName evidence="8">Ammonium transporter 3</fullName>
    </submittedName>
</protein>
<feature type="transmembrane region" description="Helical" evidence="5">
    <location>
        <begin position="81"/>
        <end position="100"/>
    </location>
</feature>
<evidence type="ECO:0000256" key="1">
    <source>
        <dbReference type="ARBA" id="ARBA00004141"/>
    </source>
</evidence>
<feature type="domain" description="Ammonium transporter AmtB-like" evidence="6">
    <location>
        <begin position="1"/>
        <end position="119"/>
    </location>
</feature>
<feature type="transmembrane region" description="Helical" evidence="5">
    <location>
        <begin position="226"/>
        <end position="251"/>
    </location>
</feature>
<feature type="non-terminal residue" evidence="8">
    <location>
        <position position="252"/>
    </location>
</feature>
<feature type="transmembrane region" description="Helical" evidence="5">
    <location>
        <begin position="106"/>
        <end position="124"/>
    </location>
</feature>
<feature type="transmembrane region" description="Helical" evidence="5">
    <location>
        <begin position="55"/>
        <end position="74"/>
    </location>
</feature>
<dbReference type="Pfam" id="PF00909">
    <property type="entry name" value="Ammonium_transp"/>
    <property type="match status" value="2"/>
</dbReference>
<reference evidence="8" key="1">
    <citation type="submission" date="2025-08" db="UniProtKB">
        <authorList>
            <consortium name="RefSeq"/>
        </authorList>
    </citation>
    <scope>IDENTIFICATION</scope>
</reference>
<evidence type="ECO:0000313" key="7">
    <source>
        <dbReference type="Proteomes" id="UP000695022"/>
    </source>
</evidence>
<dbReference type="Gene3D" id="1.10.3430.10">
    <property type="entry name" value="Ammonium transporter AmtB like domains"/>
    <property type="match status" value="2"/>
</dbReference>
<keyword evidence="3 5" id="KW-1133">Transmembrane helix</keyword>
<dbReference type="PANTHER" id="PTHR11730">
    <property type="entry name" value="AMMONIUM TRANSPORTER"/>
    <property type="match status" value="1"/>
</dbReference>
<keyword evidence="7" id="KW-1185">Reference proteome</keyword>
<evidence type="ECO:0000259" key="6">
    <source>
        <dbReference type="Pfam" id="PF00909"/>
    </source>
</evidence>
<feature type="transmembrane region" description="Helical" evidence="5">
    <location>
        <begin position="131"/>
        <end position="153"/>
    </location>
</feature>
<dbReference type="InterPro" id="IPR029020">
    <property type="entry name" value="Ammonium/urea_transptr"/>
</dbReference>
<comment type="subcellular location">
    <subcellularLocation>
        <location evidence="1">Membrane</location>
        <topology evidence="1">Multi-pass membrane protein</topology>
    </subcellularLocation>
</comment>
<dbReference type="GeneID" id="106811062"/>
<evidence type="ECO:0000256" key="5">
    <source>
        <dbReference type="SAM" id="Phobius"/>
    </source>
</evidence>
<sequence>MVKNAVDVVFGGISYWMVGYGLSHGDAPGSNPVVGFGRFFVDAEPDEMGWLYSDFIFHLSFATTATTIVSGAMAERTKLSAYIVFSFINTIIYSFPAHWVWADNGFLRQMGVVDIAGVTLSYIFQKRHIKINYLINGVLGALVSITGACAIAAPWEGIVIGFVGAVLALAAAALCRKLHIDDPVDVVPVHGVCSIWGMLAIGIFVAEDKVQSLTFGRSGFLRGGGGMLLAVQALACVVIFVWSALVAFILLK</sequence>
<accession>A0ABM1ED01</accession>
<feature type="transmembrane region" description="Helical" evidence="5">
    <location>
        <begin position="187"/>
        <end position="206"/>
    </location>
</feature>
<proteinExistence type="predicted"/>
<evidence type="ECO:0000256" key="3">
    <source>
        <dbReference type="ARBA" id="ARBA00022989"/>
    </source>
</evidence>
<feature type="domain" description="Ammonium transporter AmtB-like" evidence="6">
    <location>
        <begin position="124"/>
        <end position="251"/>
    </location>
</feature>
<evidence type="ECO:0000256" key="4">
    <source>
        <dbReference type="ARBA" id="ARBA00023136"/>
    </source>
</evidence>
<keyword evidence="4 5" id="KW-0472">Membrane</keyword>
<name>A0ABM1ED01_PRICU</name>
<dbReference type="Proteomes" id="UP000695022">
    <property type="component" value="Unplaced"/>
</dbReference>
<gene>
    <name evidence="8" type="primary">LOC106811062</name>
</gene>
<dbReference type="PANTHER" id="PTHR11730:SF58">
    <property type="entry name" value="AMMONIUM TRANSPORTER"/>
    <property type="match status" value="1"/>
</dbReference>
<evidence type="ECO:0000313" key="8">
    <source>
        <dbReference type="RefSeq" id="XP_014670072.1"/>
    </source>
</evidence>
<dbReference type="SUPFAM" id="SSF111352">
    <property type="entry name" value="Ammonium transporter"/>
    <property type="match status" value="1"/>
</dbReference>